<gene>
    <name evidence="5" type="ORF">CSSPTR1EN2_LOCUS10703</name>
</gene>
<dbReference type="SUPFAM" id="SSF82199">
    <property type="entry name" value="SET domain"/>
    <property type="match status" value="1"/>
</dbReference>
<evidence type="ECO:0000256" key="3">
    <source>
        <dbReference type="ARBA" id="ARBA00022691"/>
    </source>
</evidence>
<dbReference type="Gene3D" id="3.90.1410.10">
    <property type="entry name" value="set domain protein methyltransferase, domain 1"/>
    <property type="match status" value="1"/>
</dbReference>
<organism evidence="5 6">
    <name type="scientific">Sphagnum troendelagicum</name>
    <dbReference type="NCBI Taxonomy" id="128251"/>
    <lineage>
        <taxon>Eukaryota</taxon>
        <taxon>Viridiplantae</taxon>
        <taxon>Streptophyta</taxon>
        <taxon>Embryophyta</taxon>
        <taxon>Bryophyta</taxon>
        <taxon>Sphagnophytina</taxon>
        <taxon>Sphagnopsida</taxon>
        <taxon>Sphagnales</taxon>
        <taxon>Sphagnaceae</taxon>
        <taxon>Sphagnum</taxon>
    </lineage>
</organism>
<keyword evidence="1" id="KW-0489">Methyltransferase</keyword>
<proteinExistence type="predicted"/>
<dbReference type="PANTHER" id="PTHR13271">
    <property type="entry name" value="UNCHARACTERIZED PUTATIVE METHYLTRANSFERASE"/>
    <property type="match status" value="1"/>
</dbReference>
<keyword evidence="6" id="KW-1185">Reference proteome</keyword>
<dbReference type="CDD" id="cd10527">
    <property type="entry name" value="SET_LSMT"/>
    <property type="match status" value="1"/>
</dbReference>
<evidence type="ECO:0000256" key="4">
    <source>
        <dbReference type="SAM" id="MobiDB-lite"/>
    </source>
</evidence>
<feature type="compositionally biased region" description="Polar residues" evidence="4">
    <location>
        <begin position="1"/>
        <end position="13"/>
    </location>
</feature>
<feature type="compositionally biased region" description="Basic and acidic residues" evidence="4">
    <location>
        <begin position="277"/>
        <end position="290"/>
    </location>
</feature>
<dbReference type="Gene3D" id="3.90.1420.10">
    <property type="entry name" value="Rubisco LSMT, substrate-binding domain"/>
    <property type="match status" value="1"/>
</dbReference>
<name>A0ABP0U2M2_9BRYO</name>
<dbReference type="PANTHER" id="PTHR13271:SF55">
    <property type="entry name" value="SET DOMAIN-CONTAINING PROTEIN"/>
    <property type="match status" value="1"/>
</dbReference>
<dbReference type="InterPro" id="IPR046341">
    <property type="entry name" value="SET_dom_sf"/>
</dbReference>
<accession>A0ABP0U2M2</accession>
<dbReference type="Proteomes" id="UP001497512">
    <property type="component" value="Chromosome 18"/>
</dbReference>
<evidence type="ECO:0008006" key="7">
    <source>
        <dbReference type="Google" id="ProtNLM"/>
    </source>
</evidence>
<dbReference type="InterPro" id="IPR050600">
    <property type="entry name" value="SETD3_SETD6_MTase"/>
</dbReference>
<sequence length="628" mass="69631">METGKTTHSSSQMLVKDGERIEEEEEEVEEQQQQLRLHRFLQWLQVNDVQIQGCELRRCSNSAHSGIGVFATTDDTSGVLMVTPLLLAITPMTVLQDPLLGAHYCQLFEEGEVDDRLLIMLFLVVERARGQLSFWAPYFDVLPSKFGTPLCFNEEDLVGLEGTSLFHATQQQQRSLRALYDDKVKPVAESFLSAVEADRREVGFDDFMWANCIFWTRALNIPCPYSFVFPAQLPVLPALRALQDANPQAYPPRDPEGQLDVAPEASGVHTTVQPKNMETKSSESGHEKGTESAAELDGECGERFFDMQNGDEMKVPAESVWVEGLVPGIDFCNHDLMPVALWEVDGPEGHITGVPNSMYLVTGPGLGVTANSEVHINYGNKGNEELLYLYGFVMDTNPNDYLMIYFPKEALEKSACNETKSQLLAELNLPLRWLLPSSELKMGFCGQGHPYTSAATTDRIHLETQKPIASGDTKPPQCLMFPEDLLTALRIVAMEEDEVYRVVSLLEEISASQGVAKDLDIRTAVEQVCGNRGALQLLVDLLTSKMMEINEGTGPEDADDKLLAKDKQARLQPTGGKSSLVNSEGLLSENMRACVIYRKGQKLLCRLFLQGAESALEECVQSSTQPPI</sequence>
<evidence type="ECO:0000256" key="1">
    <source>
        <dbReference type="ARBA" id="ARBA00022603"/>
    </source>
</evidence>
<feature type="region of interest" description="Disordered" evidence="4">
    <location>
        <begin position="266"/>
        <end position="294"/>
    </location>
</feature>
<feature type="region of interest" description="Disordered" evidence="4">
    <location>
        <begin position="1"/>
        <end position="27"/>
    </location>
</feature>
<keyword evidence="2" id="KW-0808">Transferase</keyword>
<protein>
    <recommendedName>
        <fullName evidence="7">SET domain-containing protein</fullName>
    </recommendedName>
</protein>
<evidence type="ECO:0000313" key="5">
    <source>
        <dbReference type="EMBL" id="CAK9211473.1"/>
    </source>
</evidence>
<keyword evidence="3" id="KW-0949">S-adenosyl-L-methionine</keyword>
<evidence type="ECO:0000256" key="2">
    <source>
        <dbReference type="ARBA" id="ARBA00022679"/>
    </source>
</evidence>
<dbReference type="EMBL" id="OZ019910">
    <property type="protein sequence ID" value="CAK9211473.1"/>
    <property type="molecule type" value="Genomic_DNA"/>
</dbReference>
<reference evidence="5" key="1">
    <citation type="submission" date="2024-02" db="EMBL/GenBank/DDBJ databases">
        <authorList>
            <consortium name="ELIXIR-Norway"/>
            <consortium name="Elixir Norway"/>
        </authorList>
    </citation>
    <scope>NUCLEOTIDE SEQUENCE</scope>
</reference>
<evidence type="ECO:0000313" key="6">
    <source>
        <dbReference type="Proteomes" id="UP001497512"/>
    </source>
</evidence>
<dbReference type="InterPro" id="IPR036464">
    <property type="entry name" value="Rubisco_LSMT_subst-bd_sf"/>
</dbReference>